<keyword evidence="3" id="KW-1185">Reference proteome</keyword>
<organism evidence="2 3">
    <name type="scientific">Zhenhengia yiwuensis</name>
    <dbReference type="NCBI Taxonomy" id="2763666"/>
    <lineage>
        <taxon>Bacteria</taxon>
        <taxon>Bacillati</taxon>
        <taxon>Bacillota</taxon>
        <taxon>Clostridia</taxon>
        <taxon>Lachnospirales</taxon>
        <taxon>Lachnospiraceae</taxon>
        <taxon>Zhenhengia</taxon>
    </lineage>
</organism>
<keyword evidence="1" id="KW-1133">Transmembrane helix</keyword>
<name>A0A926ELQ5_9FIRM</name>
<dbReference type="Gene3D" id="3.90.1720.10">
    <property type="entry name" value="endopeptidase domain like (from Nostoc punctiforme)"/>
    <property type="match status" value="1"/>
</dbReference>
<evidence type="ECO:0000313" key="2">
    <source>
        <dbReference type="EMBL" id="MBC8580785.1"/>
    </source>
</evidence>
<dbReference type="RefSeq" id="WP_249333493.1">
    <property type="nucleotide sequence ID" value="NZ_JACRSY010000028.1"/>
</dbReference>
<dbReference type="AlphaFoldDB" id="A0A926ELQ5"/>
<comment type="caution">
    <text evidence="2">The sequence shown here is derived from an EMBL/GenBank/DDBJ whole genome shotgun (WGS) entry which is preliminary data.</text>
</comment>
<evidence type="ECO:0008006" key="4">
    <source>
        <dbReference type="Google" id="ProtNLM"/>
    </source>
</evidence>
<sequence length="278" mass="31771">MKKLKRSFIIVGSILGIAILIYILLGFHARSNMFFVPEVAYVDLMPILKQTSFSEEDYNTLYHQTGLAAPMIDILKKEPDFEETILRFQTKYLNSPRIVKTAMTPVTNIDVVQDETGKQVAAFELAPYDNGYIFLTKSTYTYNWRHGHAGIVIDKVRGKVLESLEPFTVSMEQNASKWTLYPTFKMMRLKDTDQDQLDEIARYATENMQGIPYNILAMKNNKPVPSSTHCSHIVWHTFNQFGIDLDSSGGIFVSPGDIGRSPYLETLQIYGFNPDKDW</sequence>
<keyword evidence="1" id="KW-0812">Transmembrane</keyword>
<evidence type="ECO:0000313" key="3">
    <source>
        <dbReference type="Proteomes" id="UP000655830"/>
    </source>
</evidence>
<dbReference type="EMBL" id="JACRSY010000028">
    <property type="protein sequence ID" value="MBC8580785.1"/>
    <property type="molecule type" value="Genomic_DNA"/>
</dbReference>
<proteinExistence type="predicted"/>
<protein>
    <recommendedName>
        <fullName evidence="4">Permuted papain-like amidase enzyme, YaeF/YiiX, C92 family</fullName>
    </recommendedName>
</protein>
<evidence type="ECO:0000256" key="1">
    <source>
        <dbReference type="SAM" id="Phobius"/>
    </source>
</evidence>
<accession>A0A926ELQ5</accession>
<keyword evidence="1" id="KW-0472">Membrane</keyword>
<dbReference type="Proteomes" id="UP000655830">
    <property type="component" value="Unassembled WGS sequence"/>
</dbReference>
<reference evidence="2" key="1">
    <citation type="submission" date="2020-08" db="EMBL/GenBank/DDBJ databases">
        <title>Genome public.</title>
        <authorList>
            <person name="Liu C."/>
            <person name="Sun Q."/>
        </authorList>
    </citation>
    <scope>NUCLEOTIDE SEQUENCE</scope>
    <source>
        <strain evidence="2">NSJ-12</strain>
    </source>
</reference>
<feature type="transmembrane region" description="Helical" evidence="1">
    <location>
        <begin position="7"/>
        <end position="27"/>
    </location>
</feature>
<gene>
    <name evidence="2" type="ORF">H8718_14790</name>
</gene>
<dbReference type="SUPFAM" id="SSF54001">
    <property type="entry name" value="Cysteine proteinases"/>
    <property type="match status" value="1"/>
</dbReference>
<dbReference type="InterPro" id="IPR038765">
    <property type="entry name" value="Papain-like_cys_pep_sf"/>
</dbReference>